<comment type="similarity">
    <text evidence="1">Belongs to the UPF0213 family.</text>
</comment>
<dbReference type="Gene3D" id="3.40.1440.10">
    <property type="entry name" value="GIY-YIG endonuclease"/>
    <property type="match status" value="1"/>
</dbReference>
<dbReference type="PANTHER" id="PTHR34477">
    <property type="entry name" value="UPF0213 PROTEIN YHBQ"/>
    <property type="match status" value="1"/>
</dbReference>
<protein>
    <submittedName>
        <fullName evidence="3">GIY-YIG nuclease family protein</fullName>
    </submittedName>
</protein>
<reference evidence="3 4" key="1">
    <citation type="journal article" date="2023" name="Int. J. Syst. Evol. Microbiol.">
        <title>Streptococcus sciuri sp. nov., Staphylococcus marylandisciuri sp. nov. and Staphylococcus americanisciuri sp. nov., isolated from faeces of eastern grey squirrel (Sciurus carolinensis).</title>
        <authorList>
            <person name="Volokhov D.V."/>
            <person name="Zagorodnyaya T.A."/>
            <person name="Furtak V.A."/>
            <person name="Nattanmai G."/>
            <person name="Randall L."/>
            <person name="Jose S."/>
            <person name="Gao Y."/>
            <person name="Eisenberg T."/>
            <person name="Delmonte P."/>
            <person name="Blom J."/>
            <person name="Mitchell K.K."/>
        </authorList>
    </citation>
    <scope>NUCLEOTIDE SEQUENCE [LARGE SCALE GENOMIC DNA]</scope>
    <source>
        <strain evidence="3 4">SQ8-PEA</strain>
    </source>
</reference>
<dbReference type="PANTHER" id="PTHR34477:SF1">
    <property type="entry name" value="UPF0213 PROTEIN YHBQ"/>
    <property type="match status" value="1"/>
</dbReference>
<dbReference type="RefSeq" id="WP_262856765.1">
    <property type="nucleotide sequence ID" value="NZ_JAOPKZ010000019.1"/>
</dbReference>
<evidence type="ECO:0000313" key="3">
    <source>
        <dbReference type="EMBL" id="MCU5747055.1"/>
    </source>
</evidence>
<sequence length="84" mass="9879">MDSHYVYIVKCKDESLYTGYTKDVPQRVIKHNKGLGAKYTKIRRPVVLVYQEMYTSKSKALKREYEIKQYSREEKLALIGEGSQ</sequence>
<feature type="domain" description="GIY-YIG" evidence="2">
    <location>
        <begin position="2"/>
        <end position="77"/>
    </location>
</feature>
<keyword evidence="4" id="KW-1185">Reference proteome</keyword>
<dbReference type="SUPFAM" id="SSF82771">
    <property type="entry name" value="GIY-YIG endonuclease"/>
    <property type="match status" value="1"/>
</dbReference>
<dbReference type="InterPro" id="IPR000305">
    <property type="entry name" value="GIY-YIG_endonuc"/>
</dbReference>
<accession>A0ABT2QSV9</accession>
<dbReference type="PROSITE" id="PS50164">
    <property type="entry name" value="GIY_YIG"/>
    <property type="match status" value="1"/>
</dbReference>
<dbReference type="InterPro" id="IPR050190">
    <property type="entry name" value="UPF0213_domain"/>
</dbReference>
<gene>
    <name evidence="3" type="ORF">N9R04_10315</name>
</gene>
<name>A0ABT2QSV9_9STAP</name>
<dbReference type="Pfam" id="PF01541">
    <property type="entry name" value="GIY-YIG"/>
    <property type="match status" value="1"/>
</dbReference>
<comment type="caution">
    <text evidence="3">The sequence shown here is derived from an EMBL/GenBank/DDBJ whole genome shotgun (WGS) entry which is preliminary data.</text>
</comment>
<proteinExistence type="inferred from homology"/>
<evidence type="ECO:0000313" key="4">
    <source>
        <dbReference type="Proteomes" id="UP001209553"/>
    </source>
</evidence>
<dbReference type="InterPro" id="IPR035901">
    <property type="entry name" value="GIY-YIG_endonuc_sf"/>
</dbReference>
<evidence type="ECO:0000256" key="1">
    <source>
        <dbReference type="ARBA" id="ARBA00007435"/>
    </source>
</evidence>
<evidence type="ECO:0000259" key="2">
    <source>
        <dbReference type="PROSITE" id="PS50164"/>
    </source>
</evidence>
<dbReference type="CDD" id="cd10456">
    <property type="entry name" value="GIY-YIG_UPF0213"/>
    <property type="match status" value="1"/>
</dbReference>
<organism evidence="3 4">
    <name type="scientific">Staphylococcus marylandisciuri</name>
    <dbReference type="NCBI Taxonomy" id="2981529"/>
    <lineage>
        <taxon>Bacteria</taxon>
        <taxon>Bacillati</taxon>
        <taxon>Bacillota</taxon>
        <taxon>Bacilli</taxon>
        <taxon>Bacillales</taxon>
        <taxon>Staphylococcaceae</taxon>
        <taxon>Staphylococcus</taxon>
    </lineage>
</organism>
<dbReference type="EMBL" id="JAOPKZ010000019">
    <property type="protein sequence ID" value="MCU5747055.1"/>
    <property type="molecule type" value="Genomic_DNA"/>
</dbReference>
<dbReference type="Proteomes" id="UP001209553">
    <property type="component" value="Unassembled WGS sequence"/>
</dbReference>